<sequence>MLCRKCGKSHALVEDGLCAACADAAFAALKAAPGSRKDEGERPLPPPLPSAPYDPTARFSLLRSPNGFATAAVVLLCLVIVADLGSVAAGVAEYRFASDLASGDWSGFSESDLDRVDDLYTLAGRAQMLTLVAAAIGFIAWFLRVRDNAHALAPFGQSKARAWAIFGFFVPVVCLWFPRRIAHDTWQASADGLDFSRKEARVGSIDRWWFLWLLNLLLGWTANRSYNDAESIDAIKSATGALIFSDAVDIVSAVAAILFVRALTRLQNLRVLGRPTMDARAA</sequence>
<protein>
    <submittedName>
        <fullName evidence="1">DUF4328 domain-containing protein</fullName>
    </submittedName>
</protein>
<accession>A0ACD5AGA7</accession>
<organism evidence="1 2">
    <name type="scientific">Streptomyces citrinus</name>
    <dbReference type="NCBI Taxonomy" id="3118173"/>
    <lineage>
        <taxon>Bacteria</taxon>
        <taxon>Bacillati</taxon>
        <taxon>Actinomycetota</taxon>
        <taxon>Actinomycetes</taxon>
        <taxon>Kitasatosporales</taxon>
        <taxon>Streptomycetaceae</taxon>
        <taxon>Streptomyces</taxon>
    </lineage>
</organism>
<keyword evidence="2" id="KW-1185">Reference proteome</keyword>
<evidence type="ECO:0000313" key="1">
    <source>
        <dbReference type="EMBL" id="WWQ66164.1"/>
    </source>
</evidence>
<dbReference type="EMBL" id="CP146022">
    <property type="protein sequence ID" value="WWQ66164.1"/>
    <property type="molecule type" value="Genomic_DNA"/>
</dbReference>
<reference evidence="1" key="1">
    <citation type="journal article" date="2025" name="Int. J. Syst. Evol. Microbiol.">
        <title>Streptomyces citrinus sp. nov., with yellow diffusible pigment.</title>
        <authorList>
            <person name="He Y."/>
            <person name="Yang E."/>
            <person name="Xu J."/>
            <person name="Sun Y."/>
            <person name="Sun L."/>
        </authorList>
    </citation>
    <scope>NUCLEOTIDE SEQUENCE</scope>
    <source>
        <strain evidence="1">Q6</strain>
    </source>
</reference>
<gene>
    <name evidence="1" type="ORF">V2W30_24445</name>
</gene>
<name>A0ACD5AGA7_9ACTN</name>
<evidence type="ECO:0000313" key="2">
    <source>
        <dbReference type="Proteomes" id="UP001432251"/>
    </source>
</evidence>
<proteinExistence type="predicted"/>
<dbReference type="Proteomes" id="UP001432251">
    <property type="component" value="Chromosome"/>
</dbReference>